<dbReference type="PROSITE" id="PS50254">
    <property type="entry name" value="REL_2"/>
    <property type="match status" value="2"/>
</dbReference>
<feature type="domain" description="RHD" evidence="3">
    <location>
        <begin position="157"/>
        <end position="351"/>
    </location>
</feature>
<feature type="region of interest" description="Disordered" evidence="2">
    <location>
        <begin position="463"/>
        <end position="526"/>
    </location>
</feature>
<dbReference type="SMART" id="SM00429">
    <property type="entry name" value="IPT"/>
    <property type="match status" value="1"/>
</dbReference>
<feature type="repeat" description="ANK" evidence="1">
    <location>
        <begin position="698"/>
        <end position="730"/>
    </location>
</feature>
<comment type="caution">
    <text evidence="4">The sequence shown here is derived from an EMBL/GenBank/DDBJ whole genome shotgun (WGS) entry which is preliminary data.</text>
</comment>
<feature type="compositionally biased region" description="Polar residues" evidence="2">
    <location>
        <begin position="125"/>
        <end position="141"/>
    </location>
</feature>
<name>A0A8J2JT30_9HEXA</name>
<organism evidence="4 5">
    <name type="scientific">Allacma fusca</name>
    <dbReference type="NCBI Taxonomy" id="39272"/>
    <lineage>
        <taxon>Eukaryota</taxon>
        <taxon>Metazoa</taxon>
        <taxon>Ecdysozoa</taxon>
        <taxon>Arthropoda</taxon>
        <taxon>Hexapoda</taxon>
        <taxon>Collembola</taxon>
        <taxon>Symphypleona</taxon>
        <taxon>Sminthuridae</taxon>
        <taxon>Allacma</taxon>
    </lineage>
</organism>
<feature type="compositionally biased region" description="Polar residues" evidence="2">
    <location>
        <begin position="65"/>
        <end position="74"/>
    </location>
</feature>
<protein>
    <recommendedName>
        <fullName evidence="3">RHD domain-containing protein</fullName>
    </recommendedName>
</protein>
<dbReference type="InterPro" id="IPR032397">
    <property type="entry name" value="RHD_dimer"/>
</dbReference>
<feature type="compositionally biased region" description="Polar residues" evidence="2">
    <location>
        <begin position="99"/>
        <end position="108"/>
    </location>
</feature>
<dbReference type="GO" id="GO:0000981">
    <property type="term" value="F:DNA-binding transcription factor activity, RNA polymerase II-specific"/>
    <property type="evidence" value="ECO:0007669"/>
    <property type="project" value="TreeGrafter"/>
</dbReference>
<dbReference type="Pfam" id="PF16179">
    <property type="entry name" value="RHD_dimer"/>
    <property type="match status" value="1"/>
</dbReference>
<dbReference type="PROSITE" id="PS50297">
    <property type="entry name" value="ANK_REP_REGION"/>
    <property type="match status" value="2"/>
</dbReference>
<dbReference type="PANTHER" id="PTHR24169:SF28">
    <property type="entry name" value="NUCLEAR FACTOR NF-KAPPA-B P110 SUBUNIT"/>
    <property type="match status" value="1"/>
</dbReference>
<dbReference type="GO" id="GO:0005737">
    <property type="term" value="C:cytoplasm"/>
    <property type="evidence" value="ECO:0007669"/>
    <property type="project" value="InterPro"/>
</dbReference>
<sequence>MSSQKRSERMNRPYLEILIQPQSRFRFRYKSEMTGKHGSLFGVVPSSNMSLTEKNICVIQNKLSNDLNSPSRNSVPRHYEGQLNVPHHEPHERPHQLPMSMSHSSQKSTGERSMGRVGPSSSSSFNFKRNTVPHTTSSPGSSAGHGVSPSPVNSSSDGNGAGTSANASTTAGLGGNGAKIYPMVKLHNFPGDAIIRCSLVSETAPYYPHPHILETDLVGGSGWAEETDNSILALGNNFAEIPVSAGNKHTAIFQGLNIIYTGKKVVRKVLGSKLSELGEGDKRKVSLEEIDSLSVNCNLNVVCLYFEAFTRLEESKSPTVDPSSESGTVRRLISICRPIVSDPIHHNKSTQTGDLRIVRIDKHASYCTGDEEVFILVEKVDKHNIQVKFFQESDQGLEIWKAYGKFSKLDVHHQYAIVFKTPPYRSCEIDCEVDVWLQLERPSDGATSQPISFKYKPIERLRKMPKKQVPRSGPDRDPPSSGSAPGNRPQYDFFGQNNPNFPQNFQLDNNPRDENGPSSSSHSVRQGCGQKFPCDFSAVATEAGKSSSANVAFNVALSVGEGLHNWAETSDFDFLLHKLRHLLCLVDENGDNALHAAISNKQREPFIKILNIMTSSPDIMCALNEQNINNQTPVSLAVSMDCPDFVQELIERKVDLSIPNLEGDTPLHLAVKDNNIPCLRALLRAEKIDSVINRFNYSSLTPMHLAVANSNLEALDLICRAGSNLIVQEGTFGTTPLHLAVEKGSITATMLILQAAREADISEIANTQNYRGDTPLHVAASSGLVAITSILLYYGADPTIENFIVKETRDQDEVRVGQTPIDVCSNDKVLQTFDGCMDSWETVVKSCSQLLDTRPEKDHNIFSLDSLQIDSGIDVKDQSVYSSSKLG</sequence>
<dbReference type="AlphaFoldDB" id="A0A8J2JT30"/>
<dbReference type="InterPro" id="IPR011539">
    <property type="entry name" value="RHD_DNA_bind_dom"/>
</dbReference>
<reference evidence="4" key="1">
    <citation type="submission" date="2021-06" db="EMBL/GenBank/DDBJ databases">
        <authorList>
            <person name="Hodson N. C."/>
            <person name="Mongue J. A."/>
            <person name="Jaron S. K."/>
        </authorList>
    </citation>
    <scope>NUCLEOTIDE SEQUENCE</scope>
</reference>
<accession>A0A8J2JT30</accession>
<dbReference type="InterPro" id="IPR000451">
    <property type="entry name" value="NFkB/Dor"/>
</dbReference>
<feature type="repeat" description="ANK" evidence="1">
    <location>
        <begin position="771"/>
        <end position="803"/>
    </location>
</feature>
<dbReference type="PROSITE" id="PS50088">
    <property type="entry name" value="ANK_REPEAT"/>
    <property type="match status" value="4"/>
</dbReference>
<feature type="region of interest" description="Disordered" evidence="2">
    <location>
        <begin position="65"/>
        <end position="167"/>
    </location>
</feature>
<evidence type="ECO:0000256" key="2">
    <source>
        <dbReference type="SAM" id="MobiDB-lite"/>
    </source>
</evidence>
<keyword evidence="1" id="KW-0040">ANK repeat</keyword>
<dbReference type="SMART" id="SM00248">
    <property type="entry name" value="ANK"/>
    <property type="match status" value="6"/>
</dbReference>
<dbReference type="Proteomes" id="UP000708208">
    <property type="component" value="Unassembled WGS sequence"/>
</dbReference>
<dbReference type="InterPro" id="IPR002110">
    <property type="entry name" value="Ankyrin_rpt"/>
</dbReference>
<feature type="repeat" description="ANK" evidence="1">
    <location>
        <begin position="732"/>
        <end position="764"/>
    </location>
</feature>
<feature type="domain" description="RHD" evidence="3">
    <location>
        <begin position="10"/>
        <end position="32"/>
    </location>
</feature>
<feature type="compositionally biased region" description="Basic and acidic residues" evidence="2">
    <location>
        <begin position="86"/>
        <end position="95"/>
    </location>
</feature>
<dbReference type="EMBL" id="CAJVCH010023016">
    <property type="protein sequence ID" value="CAG7693776.1"/>
    <property type="molecule type" value="Genomic_DNA"/>
</dbReference>
<feature type="repeat" description="ANK" evidence="1">
    <location>
        <begin position="662"/>
        <end position="684"/>
    </location>
</feature>
<dbReference type="PANTHER" id="PTHR24169">
    <property type="entry name" value="NUCLEAR FACTOR NF-KAPPA-B PROTEIN"/>
    <property type="match status" value="1"/>
</dbReference>
<dbReference type="Pfam" id="PF00554">
    <property type="entry name" value="RHD_DNA_bind"/>
    <property type="match status" value="1"/>
</dbReference>
<evidence type="ECO:0000313" key="5">
    <source>
        <dbReference type="Proteomes" id="UP000708208"/>
    </source>
</evidence>
<evidence type="ECO:0000313" key="4">
    <source>
        <dbReference type="EMBL" id="CAG7693776.1"/>
    </source>
</evidence>
<evidence type="ECO:0000256" key="1">
    <source>
        <dbReference type="PROSITE-ProRule" id="PRU00023"/>
    </source>
</evidence>
<dbReference type="GO" id="GO:0000978">
    <property type="term" value="F:RNA polymerase II cis-regulatory region sequence-specific DNA binding"/>
    <property type="evidence" value="ECO:0007669"/>
    <property type="project" value="TreeGrafter"/>
</dbReference>
<evidence type="ECO:0000259" key="3">
    <source>
        <dbReference type="PROSITE" id="PS50254"/>
    </source>
</evidence>
<dbReference type="InterPro" id="IPR002909">
    <property type="entry name" value="IPT_dom"/>
</dbReference>
<feature type="compositionally biased region" description="Low complexity" evidence="2">
    <location>
        <begin position="493"/>
        <end position="509"/>
    </location>
</feature>
<keyword evidence="5" id="KW-1185">Reference proteome</keyword>
<feature type="compositionally biased region" description="Low complexity" evidence="2">
    <location>
        <begin position="153"/>
        <end position="167"/>
    </location>
</feature>
<proteinExistence type="predicted"/>
<gene>
    <name evidence="4" type="ORF">AFUS01_LOCUS3804</name>
</gene>
<dbReference type="OrthoDB" id="10254686at2759"/>
<dbReference type="Pfam" id="PF12796">
    <property type="entry name" value="Ank_2"/>
    <property type="match status" value="2"/>
</dbReference>